<dbReference type="GO" id="GO:0016020">
    <property type="term" value="C:membrane"/>
    <property type="evidence" value="ECO:0007669"/>
    <property type="project" value="TreeGrafter"/>
</dbReference>
<dbReference type="Gene3D" id="3.40.50.720">
    <property type="entry name" value="NAD(P)-binding Rossmann-like Domain"/>
    <property type="match status" value="1"/>
</dbReference>
<sequence>MIREKALRLVQDPQLNAILGDISRCSGYPDPWYLFQSEDTVRYYIGLVIHDGAKDVMLIDNGVEAQRSPVMGESSHLALQFYPMLGRRMRSPVLGLPISTRSQNSRQIRPPTDCGMWHRHVVESVAVITGANKGIGLEICRQLAANDVRVILTARDVERGFAAARKLQDLGLPDVVFHQLDVVDKESIESLKEFIRTQFGKLDILVNNAGVVGSTVLRREGLTYEEDEIIGTKAKALREVIEQTYESTQNCLSTNYYGIKQLTTALLPLLQLSDSPKIVNVSSSFGLLKYITNKRAKEELRDIKSLTVEKIDSIVEGFLEDFKAGRVDSEGWPTNFSAYIVSKVALNAYTRVLAKEYPPIAVNCVHPGYVSTDLNGNTGILSVQEGARGPVMLALMKEGGPSGMYFNETEASNFEH</sequence>
<keyword evidence="3" id="KW-0560">Oxidoreductase</keyword>
<organism evidence="5 6">
    <name type="scientific">Punica granatum</name>
    <name type="common">Pomegranate</name>
    <dbReference type="NCBI Taxonomy" id="22663"/>
    <lineage>
        <taxon>Eukaryota</taxon>
        <taxon>Viridiplantae</taxon>
        <taxon>Streptophyta</taxon>
        <taxon>Embryophyta</taxon>
        <taxon>Tracheophyta</taxon>
        <taxon>Spermatophyta</taxon>
        <taxon>Magnoliopsida</taxon>
        <taxon>eudicotyledons</taxon>
        <taxon>Gunneridae</taxon>
        <taxon>Pentapetalae</taxon>
        <taxon>rosids</taxon>
        <taxon>malvids</taxon>
        <taxon>Myrtales</taxon>
        <taxon>Lythraceae</taxon>
        <taxon>Punica</taxon>
    </lineage>
</organism>
<dbReference type="PANTHER" id="PTHR43490:SF131">
    <property type="entry name" value="SALUTARIDINE REDUCTASE-LIKE ISOFORM X2"/>
    <property type="match status" value="1"/>
</dbReference>
<dbReference type="SUPFAM" id="SSF51735">
    <property type="entry name" value="NAD(P)-binding Rossmann-fold domains"/>
    <property type="match status" value="1"/>
</dbReference>
<dbReference type="AlphaFoldDB" id="A0A218WGN5"/>
<dbReference type="GO" id="GO:0016616">
    <property type="term" value="F:oxidoreductase activity, acting on the CH-OH group of donors, NAD or NADP as acceptor"/>
    <property type="evidence" value="ECO:0007669"/>
    <property type="project" value="InterPro"/>
</dbReference>
<evidence type="ECO:0000313" key="5">
    <source>
        <dbReference type="EMBL" id="OWM72014.1"/>
    </source>
</evidence>
<name>A0A218WGN5_PUNGR</name>
<dbReference type="CDD" id="cd05324">
    <property type="entry name" value="carb_red_PTCR-like_SDR_c"/>
    <property type="match status" value="1"/>
</dbReference>
<evidence type="ECO:0000256" key="4">
    <source>
        <dbReference type="RuleBase" id="RU000363"/>
    </source>
</evidence>
<gene>
    <name evidence="5" type="ORF">CDL15_Pgr017897</name>
</gene>
<evidence type="ECO:0008006" key="7">
    <source>
        <dbReference type="Google" id="ProtNLM"/>
    </source>
</evidence>
<dbReference type="EMBL" id="MTKT01004293">
    <property type="protein sequence ID" value="OWM72014.1"/>
    <property type="molecule type" value="Genomic_DNA"/>
</dbReference>
<dbReference type="PRINTS" id="PR00080">
    <property type="entry name" value="SDRFAMILY"/>
</dbReference>
<keyword evidence="2" id="KW-0521">NADP</keyword>
<comment type="caution">
    <text evidence="5">The sequence shown here is derived from an EMBL/GenBank/DDBJ whole genome shotgun (WGS) entry which is preliminary data.</text>
</comment>
<dbReference type="PRINTS" id="PR00081">
    <property type="entry name" value="GDHRDH"/>
</dbReference>
<evidence type="ECO:0000256" key="2">
    <source>
        <dbReference type="ARBA" id="ARBA00022857"/>
    </source>
</evidence>
<proteinExistence type="inferred from homology"/>
<reference evidence="6" key="1">
    <citation type="journal article" date="2017" name="Plant J.">
        <title>The pomegranate (Punica granatum L.) genome and the genomics of punicalagin biosynthesis.</title>
        <authorList>
            <person name="Qin G."/>
            <person name="Xu C."/>
            <person name="Ming R."/>
            <person name="Tang H."/>
            <person name="Guyot R."/>
            <person name="Kramer E.M."/>
            <person name="Hu Y."/>
            <person name="Yi X."/>
            <person name="Qi Y."/>
            <person name="Xu X."/>
            <person name="Gao Z."/>
            <person name="Pan H."/>
            <person name="Jian J."/>
            <person name="Tian Y."/>
            <person name="Yue Z."/>
            <person name="Xu Y."/>
        </authorList>
    </citation>
    <scope>NUCLEOTIDE SEQUENCE [LARGE SCALE GENOMIC DNA]</scope>
    <source>
        <strain evidence="6">cv. Dabenzi</strain>
    </source>
</reference>
<protein>
    <recommendedName>
        <fullName evidence="7">(+)-neomenthol dehydrogenase-like</fullName>
    </recommendedName>
</protein>
<evidence type="ECO:0000313" key="6">
    <source>
        <dbReference type="Proteomes" id="UP000197138"/>
    </source>
</evidence>
<dbReference type="InterPro" id="IPR045313">
    <property type="entry name" value="CBR1-like"/>
</dbReference>
<comment type="similarity">
    <text evidence="1 4">Belongs to the short-chain dehydrogenases/reductases (SDR) family.</text>
</comment>
<dbReference type="Pfam" id="PF00106">
    <property type="entry name" value="adh_short"/>
    <property type="match status" value="2"/>
</dbReference>
<dbReference type="PANTHER" id="PTHR43490">
    <property type="entry name" value="(+)-NEOMENTHOL DEHYDROGENASE"/>
    <property type="match status" value="1"/>
</dbReference>
<accession>A0A218WGN5</accession>
<dbReference type="InterPro" id="IPR002347">
    <property type="entry name" value="SDR_fam"/>
</dbReference>
<evidence type="ECO:0000256" key="3">
    <source>
        <dbReference type="ARBA" id="ARBA00023002"/>
    </source>
</evidence>
<dbReference type="InterPro" id="IPR036291">
    <property type="entry name" value="NAD(P)-bd_dom_sf"/>
</dbReference>
<evidence type="ECO:0000256" key="1">
    <source>
        <dbReference type="ARBA" id="ARBA00006484"/>
    </source>
</evidence>
<dbReference type="Proteomes" id="UP000197138">
    <property type="component" value="Unassembled WGS sequence"/>
</dbReference>